<evidence type="ECO:0000259" key="1">
    <source>
        <dbReference type="Pfam" id="PF02627"/>
    </source>
</evidence>
<dbReference type="PANTHER" id="PTHR35446:SF3">
    <property type="entry name" value="CMD DOMAIN-CONTAINING PROTEIN"/>
    <property type="match status" value="1"/>
</dbReference>
<dbReference type="NCBIfam" id="TIGR00778">
    <property type="entry name" value="ahpD_dom"/>
    <property type="match status" value="1"/>
</dbReference>
<dbReference type="InterPro" id="IPR029032">
    <property type="entry name" value="AhpD-like"/>
</dbReference>
<dbReference type="PANTHER" id="PTHR35446">
    <property type="entry name" value="SI:CH211-175M2.5"/>
    <property type="match status" value="1"/>
</dbReference>
<accession>A0ABN2ST66</accession>
<protein>
    <submittedName>
        <fullName evidence="2">Carboxymuconolactone decarboxylase family protein</fullName>
    </submittedName>
</protein>
<evidence type="ECO:0000313" key="3">
    <source>
        <dbReference type="Proteomes" id="UP001499854"/>
    </source>
</evidence>
<organism evidence="2 3">
    <name type="scientific">Catenulispora subtropica</name>
    <dbReference type="NCBI Taxonomy" id="450798"/>
    <lineage>
        <taxon>Bacteria</taxon>
        <taxon>Bacillati</taxon>
        <taxon>Actinomycetota</taxon>
        <taxon>Actinomycetes</taxon>
        <taxon>Catenulisporales</taxon>
        <taxon>Catenulisporaceae</taxon>
        <taxon>Catenulispora</taxon>
    </lineage>
</organism>
<dbReference type="Pfam" id="PF02627">
    <property type="entry name" value="CMD"/>
    <property type="match status" value="1"/>
</dbReference>
<dbReference type="Gene3D" id="1.20.1290.10">
    <property type="entry name" value="AhpD-like"/>
    <property type="match status" value="1"/>
</dbReference>
<proteinExistence type="predicted"/>
<dbReference type="EMBL" id="BAAAQM010000046">
    <property type="protein sequence ID" value="GAA1991939.1"/>
    <property type="molecule type" value="Genomic_DNA"/>
</dbReference>
<dbReference type="InterPro" id="IPR004675">
    <property type="entry name" value="AhpD_core"/>
</dbReference>
<sequence>MNTQPRITKVTPESANAEQHDLLDATKRQLGRVPNLYATLVQSPAALRGYLALRDSLLTGALTERHREQLALLTAQENDCDYCVAAHSMRGERLLKMTPEELQATRHAHDADPHTDAILRLAAALIETRGQVGDQQLEEARAAGVTDAELAEVVAHVALNVLSNYFNHLAKPDLDFPAAPALEGAR</sequence>
<dbReference type="SUPFAM" id="SSF69118">
    <property type="entry name" value="AhpD-like"/>
    <property type="match status" value="1"/>
</dbReference>
<reference evidence="2 3" key="1">
    <citation type="journal article" date="2019" name="Int. J. Syst. Evol. Microbiol.">
        <title>The Global Catalogue of Microorganisms (GCM) 10K type strain sequencing project: providing services to taxonomists for standard genome sequencing and annotation.</title>
        <authorList>
            <consortium name="The Broad Institute Genomics Platform"/>
            <consortium name="The Broad Institute Genome Sequencing Center for Infectious Disease"/>
            <person name="Wu L."/>
            <person name="Ma J."/>
        </authorList>
    </citation>
    <scope>NUCLEOTIDE SEQUENCE [LARGE SCALE GENOMIC DNA]</scope>
    <source>
        <strain evidence="2 3">JCM 16013</strain>
    </source>
</reference>
<comment type="caution">
    <text evidence="2">The sequence shown here is derived from an EMBL/GenBank/DDBJ whole genome shotgun (WGS) entry which is preliminary data.</text>
</comment>
<dbReference type="InterPro" id="IPR003779">
    <property type="entry name" value="CMD-like"/>
</dbReference>
<gene>
    <name evidence="2" type="ORF">GCM10009838_64390</name>
</gene>
<name>A0ABN2ST66_9ACTN</name>
<evidence type="ECO:0000313" key="2">
    <source>
        <dbReference type="EMBL" id="GAA1991939.1"/>
    </source>
</evidence>
<feature type="domain" description="Carboxymuconolactone decarboxylase-like" evidence="1">
    <location>
        <begin position="44"/>
        <end position="124"/>
    </location>
</feature>
<dbReference type="Proteomes" id="UP001499854">
    <property type="component" value="Unassembled WGS sequence"/>
</dbReference>
<dbReference type="RefSeq" id="WP_344660919.1">
    <property type="nucleotide sequence ID" value="NZ_BAAAQM010000046.1"/>
</dbReference>
<keyword evidence="3" id="KW-1185">Reference proteome</keyword>